<dbReference type="PANTHER" id="PTHR46539">
    <property type="entry name" value="E3 UBIQUITIN-PROTEIN LIGASE ATL42"/>
    <property type="match status" value="1"/>
</dbReference>
<keyword evidence="5" id="KW-0862">Zinc</keyword>
<dbReference type="GO" id="GO:0016020">
    <property type="term" value="C:membrane"/>
    <property type="evidence" value="ECO:0007669"/>
    <property type="project" value="UniProtKB-SubCell"/>
</dbReference>
<dbReference type="Proteomes" id="UP001620626">
    <property type="component" value="Unassembled WGS sequence"/>
</dbReference>
<feature type="domain" description="RING-type" evidence="10">
    <location>
        <begin position="378"/>
        <end position="420"/>
    </location>
</feature>
<dbReference type="SMART" id="SM00184">
    <property type="entry name" value="RING"/>
    <property type="match status" value="1"/>
</dbReference>
<evidence type="ECO:0000256" key="2">
    <source>
        <dbReference type="ARBA" id="ARBA00022692"/>
    </source>
</evidence>
<proteinExistence type="predicted"/>
<evidence type="ECO:0000256" key="4">
    <source>
        <dbReference type="ARBA" id="ARBA00022771"/>
    </source>
</evidence>
<dbReference type="PROSITE" id="PS50089">
    <property type="entry name" value="ZF_RING_2"/>
    <property type="match status" value="1"/>
</dbReference>
<keyword evidence="6" id="KW-1133">Transmembrane helix</keyword>
<feature type="compositionally biased region" description="Low complexity" evidence="9">
    <location>
        <begin position="25"/>
        <end position="34"/>
    </location>
</feature>
<dbReference type="AlphaFoldDB" id="A0ABD2I7J8"/>
<dbReference type="EMBL" id="JBICBT010001253">
    <property type="protein sequence ID" value="KAL3076394.1"/>
    <property type="molecule type" value="Genomic_DNA"/>
</dbReference>
<feature type="region of interest" description="Disordered" evidence="9">
    <location>
        <begin position="328"/>
        <end position="348"/>
    </location>
</feature>
<feature type="region of interest" description="Disordered" evidence="9">
    <location>
        <begin position="1"/>
        <end position="49"/>
    </location>
</feature>
<evidence type="ECO:0000313" key="11">
    <source>
        <dbReference type="EMBL" id="KAL3076394.1"/>
    </source>
</evidence>
<feature type="compositionally biased region" description="Polar residues" evidence="9">
    <location>
        <begin position="218"/>
        <end position="250"/>
    </location>
</feature>
<keyword evidence="4 8" id="KW-0863">Zinc-finger</keyword>
<evidence type="ECO:0000313" key="12">
    <source>
        <dbReference type="Proteomes" id="UP001620626"/>
    </source>
</evidence>
<feature type="compositionally biased region" description="Basic residues" evidence="9">
    <location>
        <begin position="1"/>
        <end position="12"/>
    </location>
</feature>
<feature type="compositionally biased region" description="Polar residues" evidence="9">
    <location>
        <begin position="149"/>
        <end position="176"/>
    </location>
</feature>
<gene>
    <name evidence="11" type="ORF">niasHT_039883</name>
</gene>
<keyword evidence="7" id="KW-0472">Membrane</keyword>
<dbReference type="GO" id="GO:0008270">
    <property type="term" value="F:zinc ion binding"/>
    <property type="evidence" value="ECO:0007669"/>
    <property type="project" value="UniProtKB-KW"/>
</dbReference>
<dbReference type="PANTHER" id="PTHR46539:SF1">
    <property type="entry name" value="E3 UBIQUITIN-PROTEIN LIGASE ATL42"/>
    <property type="match status" value="1"/>
</dbReference>
<keyword evidence="12" id="KW-1185">Reference proteome</keyword>
<accession>A0ABD2I7J8</accession>
<feature type="region of interest" description="Disordered" evidence="9">
    <location>
        <begin position="218"/>
        <end position="293"/>
    </location>
</feature>
<feature type="region of interest" description="Disordered" evidence="9">
    <location>
        <begin position="119"/>
        <end position="194"/>
    </location>
</feature>
<evidence type="ECO:0000256" key="9">
    <source>
        <dbReference type="SAM" id="MobiDB-lite"/>
    </source>
</evidence>
<evidence type="ECO:0000256" key="7">
    <source>
        <dbReference type="ARBA" id="ARBA00023136"/>
    </source>
</evidence>
<dbReference type="InterPro" id="IPR013083">
    <property type="entry name" value="Znf_RING/FYVE/PHD"/>
</dbReference>
<comment type="caution">
    <text evidence="11">The sequence shown here is derived from an EMBL/GenBank/DDBJ whole genome shotgun (WGS) entry which is preliminary data.</text>
</comment>
<protein>
    <recommendedName>
        <fullName evidence="10">RING-type domain-containing protein</fullName>
    </recommendedName>
</protein>
<dbReference type="InterPro" id="IPR001841">
    <property type="entry name" value="Znf_RING"/>
</dbReference>
<feature type="compositionally biased region" description="Polar residues" evidence="9">
    <location>
        <begin position="35"/>
        <end position="49"/>
    </location>
</feature>
<dbReference type="Gene3D" id="3.30.40.10">
    <property type="entry name" value="Zinc/RING finger domain, C3HC4 (zinc finger)"/>
    <property type="match status" value="1"/>
</dbReference>
<sequence length="689" mass="76634">MGRLFRKNKRLPHGPNSSSTEHEATSSSSSSSTSIPRSTNYHQAQQNSGSSFLRNVTRNWEPTIHQQAHTVVTNQQNDRDLYDAEVTRLIMAEYPHGNSSINRNGNADYAANQHANMEHPIENGTNLGNLGRNNANSGRPSRIRHSQHANRSANFVGSNQQRNANLRHSSPAASPQHSRHQNPIAGNNDDGRRQHLNQNAEHAQLHQQNVQPNQQNATTFADENHNPNLRNENTPPNTRANTSSGEQNGSRLGRTGRITPVASPLRPINANNDGGNDAVHQPRQSTNNGNLSNNNNNYIEEIVQHYMRNNMEYMISTYSGLNDQTLQSAMNEQQQQQQRSVATTTGSADSSTSIEYLKQQMQDNGCCDSENSDAGANCTICLEKITPTSHAKELTSCKHTFHRDCIDTWLVTVQKCPLCRGEADIRDLIGVNVPPTVQPGHYVLDVTGREVRRGAQRFIFTGSMSAFELSPGDSITINDRNGYPCRHGAEQLSQLLSSYVPTFVESVSETEKVVVCNNVIEDVKSMKIFLNSMDKCENGGGTRIIGVINDQLTEEKKKGFFASSSNIQFGKHLLTKNSFLTTDKLEICAYSLSFIRSIFNLGVESLKYLQLATTASNTNIKIFKEQIKQIDNICNKFQIGINANVYFEAPWGNKIVPLLPQMVNNYSDYSLSLEPSQFRDELGSSDEEI</sequence>
<reference evidence="11 12" key="1">
    <citation type="submission" date="2024-10" db="EMBL/GenBank/DDBJ databases">
        <authorList>
            <person name="Kim D."/>
        </authorList>
    </citation>
    <scope>NUCLEOTIDE SEQUENCE [LARGE SCALE GENOMIC DNA]</scope>
    <source>
        <strain evidence="11">BH-2024</strain>
    </source>
</reference>
<organism evidence="11 12">
    <name type="scientific">Heterodera trifolii</name>
    <dbReference type="NCBI Taxonomy" id="157864"/>
    <lineage>
        <taxon>Eukaryota</taxon>
        <taxon>Metazoa</taxon>
        <taxon>Ecdysozoa</taxon>
        <taxon>Nematoda</taxon>
        <taxon>Chromadorea</taxon>
        <taxon>Rhabditida</taxon>
        <taxon>Tylenchina</taxon>
        <taxon>Tylenchomorpha</taxon>
        <taxon>Tylenchoidea</taxon>
        <taxon>Heteroderidae</taxon>
        <taxon>Heteroderinae</taxon>
        <taxon>Heterodera</taxon>
    </lineage>
</organism>
<keyword evidence="2" id="KW-0812">Transmembrane</keyword>
<evidence type="ECO:0000256" key="6">
    <source>
        <dbReference type="ARBA" id="ARBA00022989"/>
    </source>
</evidence>
<evidence type="ECO:0000256" key="5">
    <source>
        <dbReference type="ARBA" id="ARBA00022833"/>
    </source>
</evidence>
<dbReference type="Pfam" id="PF13639">
    <property type="entry name" value="zf-RING_2"/>
    <property type="match status" value="1"/>
</dbReference>
<evidence type="ECO:0000259" key="10">
    <source>
        <dbReference type="PROSITE" id="PS50089"/>
    </source>
</evidence>
<evidence type="ECO:0000256" key="3">
    <source>
        <dbReference type="ARBA" id="ARBA00022723"/>
    </source>
</evidence>
<comment type="subcellular location">
    <subcellularLocation>
        <location evidence="1">Membrane</location>
    </subcellularLocation>
</comment>
<evidence type="ECO:0000256" key="8">
    <source>
        <dbReference type="PROSITE-ProRule" id="PRU00175"/>
    </source>
</evidence>
<name>A0ABD2I7J8_9BILA</name>
<feature type="compositionally biased region" description="Low complexity" evidence="9">
    <location>
        <begin position="333"/>
        <end position="348"/>
    </location>
</feature>
<keyword evidence="3" id="KW-0479">Metal-binding</keyword>
<feature type="compositionally biased region" description="Low complexity" evidence="9">
    <location>
        <begin position="123"/>
        <end position="139"/>
    </location>
</feature>
<dbReference type="SUPFAM" id="SSF57850">
    <property type="entry name" value="RING/U-box"/>
    <property type="match status" value="1"/>
</dbReference>
<evidence type="ECO:0000256" key="1">
    <source>
        <dbReference type="ARBA" id="ARBA00004370"/>
    </source>
</evidence>